<dbReference type="InterPro" id="IPR045851">
    <property type="entry name" value="AMP-bd_C_sf"/>
</dbReference>
<dbReference type="InterPro" id="IPR000873">
    <property type="entry name" value="AMP-dep_synth/lig_dom"/>
</dbReference>
<evidence type="ECO:0000259" key="7">
    <source>
        <dbReference type="Pfam" id="PF00501"/>
    </source>
</evidence>
<feature type="domain" description="AMP-dependent synthetase/ligase" evidence="7">
    <location>
        <begin position="22"/>
        <end position="91"/>
    </location>
</feature>
<evidence type="ECO:0000256" key="5">
    <source>
        <dbReference type="ARBA" id="ARBA00047319"/>
    </source>
</evidence>
<sequence length="235" mass="26646">MSILDNTLRTKSASLTKHGSCWLQVAYGSTETSPVVNLMFRDDPHDKRTTTVGRTLSNTECKIVDDQGNIVPIGTPGELLSRGYCVMLKYWGDEAKTKSAIDQNGWYHSGDLAVMDEEGYTRVVGRIKDLIIRGGENIYPTEIEDFLHTHPMIDDVQVIGLPDPRMGEEVAAWIRLREGESITVDEIKEFCKGKISHFKIPKYIKFVEEYPLTITRKVQKFKMKESFAKELGLID</sequence>
<organism evidence="9 10">
    <name type="scientific">Clavelina lepadiformis</name>
    <name type="common">Light-bulb sea squirt</name>
    <name type="synonym">Ascidia lepadiformis</name>
    <dbReference type="NCBI Taxonomy" id="159417"/>
    <lineage>
        <taxon>Eukaryota</taxon>
        <taxon>Metazoa</taxon>
        <taxon>Chordata</taxon>
        <taxon>Tunicata</taxon>
        <taxon>Ascidiacea</taxon>
        <taxon>Aplousobranchia</taxon>
        <taxon>Clavelinidae</taxon>
        <taxon>Clavelina</taxon>
    </lineage>
</organism>
<comment type="similarity">
    <text evidence="1">Belongs to the ATP-dependent AMP-binding enzyme family.</text>
</comment>
<comment type="catalytic activity">
    <reaction evidence="6">
        <text>a medium-chain fatty acid + ATP + CoA = a medium-chain fatty acyl-CoA + AMP + diphosphate</text>
        <dbReference type="Rhea" id="RHEA:48340"/>
        <dbReference type="ChEBI" id="CHEBI:30616"/>
        <dbReference type="ChEBI" id="CHEBI:33019"/>
        <dbReference type="ChEBI" id="CHEBI:57287"/>
        <dbReference type="ChEBI" id="CHEBI:59558"/>
        <dbReference type="ChEBI" id="CHEBI:90546"/>
        <dbReference type="ChEBI" id="CHEBI:456215"/>
        <dbReference type="EC" id="6.2.1.2"/>
    </reaction>
</comment>
<keyword evidence="2" id="KW-0436">Ligase</keyword>
<name>A0ABP0F8P2_CLALP</name>
<dbReference type="Pfam" id="PF00501">
    <property type="entry name" value="AMP-binding"/>
    <property type="match status" value="1"/>
</dbReference>
<reference evidence="9 10" key="1">
    <citation type="submission" date="2024-02" db="EMBL/GenBank/DDBJ databases">
        <authorList>
            <person name="Daric V."/>
            <person name="Darras S."/>
        </authorList>
    </citation>
    <scope>NUCLEOTIDE SEQUENCE [LARGE SCALE GENOMIC DNA]</scope>
</reference>
<dbReference type="InterPro" id="IPR025110">
    <property type="entry name" value="AMP-bd_C"/>
</dbReference>
<evidence type="ECO:0000313" key="10">
    <source>
        <dbReference type="Proteomes" id="UP001642483"/>
    </source>
</evidence>
<dbReference type="Pfam" id="PF13193">
    <property type="entry name" value="AMP-binding_C"/>
    <property type="match status" value="1"/>
</dbReference>
<dbReference type="Proteomes" id="UP001642483">
    <property type="component" value="Unassembled WGS sequence"/>
</dbReference>
<dbReference type="PANTHER" id="PTHR43201:SF5">
    <property type="entry name" value="MEDIUM-CHAIN ACYL-COA LIGASE ACSF2, MITOCHONDRIAL"/>
    <property type="match status" value="1"/>
</dbReference>
<evidence type="ECO:0000256" key="4">
    <source>
        <dbReference type="ARBA" id="ARBA00039638"/>
    </source>
</evidence>
<evidence type="ECO:0000256" key="1">
    <source>
        <dbReference type="ARBA" id="ARBA00006432"/>
    </source>
</evidence>
<proteinExistence type="inferred from homology"/>
<dbReference type="PANTHER" id="PTHR43201">
    <property type="entry name" value="ACYL-COA SYNTHETASE"/>
    <property type="match status" value="1"/>
</dbReference>
<feature type="domain" description="AMP-binding enzyme C-terminal" evidence="8">
    <location>
        <begin position="142"/>
        <end position="217"/>
    </location>
</feature>
<dbReference type="InterPro" id="IPR042099">
    <property type="entry name" value="ANL_N_sf"/>
</dbReference>
<evidence type="ECO:0000256" key="2">
    <source>
        <dbReference type="ARBA" id="ARBA00022598"/>
    </source>
</evidence>
<comment type="caution">
    <text evidence="9">The sequence shown here is derived from an EMBL/GenBank/DDBJ whole genome shotgun (WGS) entry which is preliminary data.</text>
</comment>
<gene>
    <name evidence="9" type="ORF">CVLEPA_LOCUS4174</name>
</gene>
<evidence type="ECO:0000313" key="9">
    <source>
        <dbReference type="EMBL" id="CAK8674478.1"/>
    </source>
</evidence>
<keyword evidence="10" id="KW-1185">Reference proteome</keyword>
<protein>
    <recommendedName>
        <fullName evidence="4">Medium-chain acyl-CoA ligase ACSF2, mitochondrial</fullName>
    </recommendedName>
</protein>
<dbReference type="EMBL" id="CAWYQH010000013">
    <property type="protein sequence ID" value="CAK8674478.1"/>
    <property type="molecule type" value="Genomic_DNA"/>
</dbReference>
<dbReference type="Gene3D" id="3.40.50.12780">
    <property type="entry name" value="N-terminal domain of ligase-like"/>
    <property type="match status" value="1"/>
</dbReference>
<evidence type="ECO:0000259" key="8">
    <source>
        <dbReference type="Pfam" id="PF13193"/>
    </source>
</evidence>
<dbReference type="SUPFAM" id="SSF56801">
    <property type="entry name" value="Acetyl-CoA synthetase-like"/>
    <property type="match status" value="1"/>
</dbReference>
<dbReference type="Gene3D" id="3.30.300.30">
    <property type="match status" value="1"/>
</dbReference>
<evidence type="ECO:0000256" key="6">
    <source>
        <dbReference type="ARBA" id="ARBA00048277"/>
    </source>
</evidence>
<accession>A0ABP0F8P2</accession>
<comment type="catalytic activity">
    <reaction evidence="5">
        <text>octanoate + ATP + CoA = octanoyl-CoA + AMP + diphosphate</text>
        <dbReference type="Rhea" id="RHEA:33631"/>
        <dbReference type="ChEBI" id="CHEBI:25646"/>
        <dbReference type="ChEBI" id="CHEBI:30616"/>
        <dbReference type="ChEBI" id="CHEBI:33019"/>
        <dbReference type="ChEBI" id="CHEBI:57287"/>
        <dbReference type="ChEBI" id="CHEBI:57386"/>
        <dbReference type="ChEBI" id="CHEBI:456215"/>
    </reaction>
</comment>
<comment type="function">
    <text evidence="3">Acyl-CoA synthases catalyze the initial reaction in fatty acid metabolism, by forming a thioester with CoA. Has some preference toward medium-chain substrates. Plays a role in adipocyte differentiation.</text>
</comment>
<evidence type="ECO:0000256" key="3">
    <source>
        <dbReference type="ARBA" id="ARBA00037247"/>
    </source>
</evidence>